<dbReference type="Pfam" id="PF04427">
    <property type="entry name" value="Brix"/>
    <property type="match status" value="1"/>
</dbReference>
<dbReference type="InterPro" id="IPR007109">
    <property type="entry name" value="Brix"/>
</dbReference>
<dbReference type="InterPro" id="IPR045112">
    <property type="entry name" value="PPAN-like"/>
</dbReference>
<dbReference type="GO" id="GO:0006364">
    <property type="term" value="P:rRNA processing"/>
    <property type="evidence" value="ECO:0007669"/>
    <property type="project" value="InterPro"/>
</dbReference>
<evidence type="ECO:0000259" key="2">
    <source>
        <dbReference type="PROSITE" id="PS50833"/>
    </source>
</evidence>
<feature type="domain" description="Brix" evidence="2">
    <location>
        <begin position="41"/>
        <end position="315"/>
    </location>
</feature>
<comment type="caution">
    <text evidence="3">The sequence shown here is derived from an EMBL/GenBank/DDBJ whole genome shotgun (WGS) entry which is preliminary data.</text>
</comment>
<feature type="region of interest" description="Disordered" evidence="1">
    <location>
        <begin position="1"/>
        <end position="31"/>
    </location>
</feature>
<dbReference type="AlphaFoldDB" id="A0AAN7U339"/>
<dbReference type="PANTHER" id="PTHR12661:SF5">
    <property type="entry name" value="SUPPRESSOR OF SWI4 1 HOMOLOG"/>
    <property type="match status" value="1"/>
</dbReference>
<feature type="compositionally biased region" description="Basic residues" evidence="1">
    <location>
        <begin position="401"/>
        <end position="420"/>
    </location>
</feature>
<evidence type="ECO:0000313" key="3">
    <source>
        <dbReference type="EMBL" id="KAK5580673.1"/>
    </source>
</evidence>
<accession>A0AAN7U339</accession>
<name>A0AAN7U339_9MYCE</name>
<dbReference type="PANTHER" id="PTHR12661">
    <property type="entry name" value="PETER PAN-RELATED"/>
    <property type="match status" value="1"/>
</dbReference>
<proteinExistence type="predicted"/>
<dbReference type="GO" id="GO:0030687">
    <property type="term" value="C:preribosome, large subunit precursor"/>
    <property type="evidence" value="ECO:0007669"/>
    <property type="project" value="TreeGrafter"/>
</dbReference>
<feature type="compositionally biased region" description="Basic and acidic residues" evidence="1">
    <location>
        <begin position="374"/>
        <end position="400"/>
    </location>
</feature>
<protein>
    <recommendedName>
        <fullName evidence="2">Brix domain-containing protein</fullName>
    </recommendedName>
</protein>
<evidence type="ECO:0000256" key="1">
    <source>
        <dbReference type="SAM" id="MobiDB-lite"/>
    </source>
</evidence>
<dbReference type="EMBL" id="JAVFKY010000002">
    <property type="protein sequence ID" value="KAK5580673.1"/>
    <property type="molecule type" value="Genomic_DNA"/>
</dbReference>
<dbReference type="Proteomes" id="UP001344447">
    <property type="component" value="Unassembled WGS sequence"/>
</dbReference>
<feature type="compositionally biased region" description="Basic and acidic residues" evidence="1">
    <location>
        <begin position="334"/>
        <end position="363"/>
    </location>
</feature>
<reference evidence="3 4" key="1">
    <citation type="submission" date="2023-11" db="EMBL/GenBank/DDBJ databases">
        <title>Dfirmibasis_genome.</title>
        <authorList>
            <person name="Edelbroek B."/>
            <person name="Kjellin J."/>
            <person name="Jerlstrom-Hultqvist J."/>
            <person name="Soderbom F."/>
        </authorList>
    </citation>
    <scope>NUCLEOTIDE SEQUENCE [LARGE SCALE GENOMIC DNA]</scope>
    <source>
        <strain evidence="3 4">TNS-C-14</strain>
    </source>
</reference>
<dbReference type="GO" id="GO:0000027">
    <property type="term" value="P:ribosomal large subunit assembly"/>
    <property type="evidence" value="ECO:0007669"/>
    <property type="project" value="TreeGrafter"/>
</dbReference>
<dbReference type="SMART" id="SM00879">
    <property type="entry name" value="Brix"/>
    <property type="match status" value="1"/>
</dbReference>
<feature type="compositionally biased region" description="Low complexity" evidence="1">
    <location>
        <begin position="1"/>
        <end position="14"/>
    </location>
</feature>
<evidence type="ECO:0000313" key="4">
    <source>
        <dbReference type="Proteomes" id="UP001344447"/>
    </source>
</evidence>
<feature type="region of interest" description="Disordered" evidence="1">
    <location>
        <begin position="334"/>
        <end position="420"/>
    </location>
</feature>
<dbReference type="PROSITE" id="PS50833">
    <property type="entry name" value="BRIX"/>
    <property type="match status" value="1"/>
</dbReference>
<dbReference type="GO" id="GO:0019843">
    <property type="term" value="F:rRNA binding"/>
    <property type="evidence" value="ECO:0007669"/>
    <property type="project" value="InterPro"/>
</dbReference>
<gene>
    <name evidence="3" type="ORF">RB653_000696</name>
</gene>
<keyword evidence="4" id="KW-1185">Reference proteome</keyword>
<sequence length="420" mass="48290">MAPNKTKNNNSNKNKTSKSKKSKRSIDETPEALDLDQQAISKSIVYKRGDCNKGIKKLVKEFRQVMEPYTATKLQETSDNTTKDFVNIAAHYGVSHLVGFSSTDIGSYMAMARLPKGPTTTFKIQEYSFQRDVAKAKIRPTSFEKSYLNSPLVVLNGFARGTPHLEMVQNMVQSLFPSINVYTLKLSTCKRVVLFNYNKETDLVEFRHYAIKVSNVGVNRSIKRIIQSKIPDISNLGDISDYVMNGLGATESDYEDANDGQVELSSKMINSKSKNIKLERKGLDINSTQKRAIKLEEIGPRMNLSLLKVEDDLYKGEVLYHQYIKKSDIEKEEAKLRRDEAKIEKERRRKDQEANVDKKTKEKERKRKYLDQGNEDKHSDDDDEEWYRKEVGENPDETFKNNRKSRSTGSHPNKKFRSKK</sequence>
<organism evidence="3 4">
    <name type="scientific">Dictyostelium firmibasis</name>
    <dbReference type="NCBI Taxonomy" id="79012"/>
    <lineage>
        <taxon>Eukaryota</taxon>
        <taxon>Amoebozoa</taxon>
        <taxon>Evosea</taxon>
        <taxon>Eumycetozoa</taxon>
        <taxon>Dictyostelia</taxon>
        <taxon>Dictyosteliales</taxon>
        <taxon>Dictyosteliaceae</taxon>
        <taxon>Dictyostelium</taxon>
    </lineage>
</organism>